<dbReference type="Gene3D" id="1.10.472.30">
    <property type="entry name" value="Transcription elongation factor S-II, central domain"/>
    <property type="match status" value="1"/>
</dbReference>
<dbReference type="PIRSF" id="PIRSF006704">
    <property type="entry name" value="TF_IIS"/>
    <property type="match status" value="1"/>
</dbReference>
<dbReference type="GO" id="GO:0005634">
    <property type="term" value="C:nucleus"/>
    <property type="evidence" value="ECO:0007669"/>
    <property type="project" value="UniProtKB-SubCell"/>
</dbReference>
<evidence type="ECO:0000256" key="6">
    <source>
        <dbReference type="PROSITE-ProRule" id="PRU00472"/>
    </source>
</evidence>
<gene>
    <name evidence="11" type="ORF">CTAYLR_008866</name>
</gene>
<evidence type="ECO:0000259" key="8">
    <source>
        <dbReference type="PROSITE" id="PS51133"/>
    </source>
</evidence>
<evidence type="ECO:0000313" key="12">
    <source>
        <dbReference type="Proteomes" id="UP001230188"/>
    </source>
</evidence>
<dbReference type="SMART" id="SM00510">
    <property type="entry name" value="TFS2M"/>
    <property type="match status" value="1"/>
</dbReference>
<dbReference type="InterPro" id="IPR003617">
    <property type="entry name" value="TFIIS/CRSP70_N_sub"/>
</dbReference>
<dbReference type="InterPro" id="IPR001222">
    <property type="entry name" value="Znf_TFIIS"/>
</dbReference>
<organism evidence="11 12">
    <name type="scientific">Chrysophaeum taylorii</name>
    <dbReference type="NCBI Taxonomy" id="2483200"/>
    <lineage>
        <taxon>Eukaryota</taxon>
        <taxon>Sar</taxon>
        <taxon>Stramenopiles</taxon>
        <taxon>Ochrophyta</taxon>
        <taxon>Pelagophyceae</taxon>
        <taxon>Pelagomonadales</taxon>
        <taxon>Pelagomonadaceae</taxon>
        <taxon>Chrysophaeum</taxon>
    </lineage>
</organism>
<dbReference type="SMART" id="SM00440">
    <property type="entry name" value="ZnF_C2C2"/>
    <property type="match status" value="1"/>
</dbReference>
<dbReference type="PANTHER" id="PTHR11477:SF0">
    <property type="entry name" value="IP08861P-RELATED"/>
    <property type="match status" value="1"/>
</dbReference>
<dbReference type="InterPro" id="IPR003618">
    <property type="entry name" value="TFIIS_cen_dom"/>
</dbReference>
<evidence type="ECO:0000259" key="9">
    <source>
        <dbReference type="PROSITE" id="PS51319"/>
    </source>
</evidence>
<sequence>MVEVKALVAELSKCGDDNSERVVDIIKALDEAGVTVSMLHELRIGTVVAKYRKNENAEVAEAAKALVKKWREMAAAAGVKSEKKKDDAPTKEEEEVAGFSNLDVSDFRSNLRQRLLDVLKGSAAAASARCYSVAEAVEAAVCDLFPQLDSDTQRKRDYAAKVRQLIFNLKKNDDLRERLLAGGVAPDRLASMSADELAPSHIREQRAQARNFHHDARSLDWSKKNRDTINKQIGVDDSKGMFQCKACGSKRVSNYEKQTRSADEPMTQFFECVDCGKRWRT</sequence>
<evidence type="ECO:0000256" key="7">
    <source>
        <dbReference type="PROSITE-ProRule" id="PRU00649"/>
    </source>
</evidence>
<evidence type="ECO:0000256" key="2">
    <source>
        <dbReference type="ARBA" id="ARBA00022723"/>
    </source>
</evidence>
<feature type="domain" description="TFIIS N-terminal" evidence="9">
    <location>
        <begin position="1"/>
        <end position="77"/>
    </location>
</feature>
<dbReference type="InterPro" id="IPR035100">
    <property type="entry name" value="TF_IIS-typ"/>
</dbReference>
<keyword evidence="4" id="KW-0862">Zinc</keyword>
<dbReference type="Proteomes" id="UP001230188">
    <property type="component" value="Unassembled WGS sequence"/>
</dbReference>
<dbReference type="PROSITE" id="PS51321">
    <property type="entry name" value="TFIIS_CENTRAL"/>
    <property type="match status" value="1"/>
</dbReference>
<evidence type="ECO:0000256" key="4">
    <source>
        <dbReference type="ARBA" id="ARBA00022833"/>
    </source>
</evidence>
<dbReference type="Pfam" id="PF01096">
    <property type="entry name" value="Zn_ribbon_TFIIS"/>
    <property type="match status" value="1"/>
</dbReference>
<evidence type="ECO:0008006" key="13">
    <source>
        <dbReference type="Google" id="ProtNLM"/>
    </source>
</evidence>
<dbReference type="Pfam" id="PF07500">
    <property type="entry name" value="TFIIS_M"/>
    <property type="match status" value="1"/>
</dbReference>
<dbReference type="CDD" id="cd13749">
    <property type="entry name" value="Zn-ribbon_TFIIS"/>
    <property type="match status" value="1"/>
</dbReference>
<dbReference type="SUPFAM" id="SSF57783">
    <property type="entry name" value="Zinc beta-ribbon"/>
    <property type="match status" value="1"/>
</dbReference>
<dbReference type="EMBL" id="JAQMWT010000588">
    <property type="protein sequence ID" value="KAJ8599086.1"/>
    <property type="molecule type" value="Genomic_DNA"/>
</dbReference>
<evidence type="ECO:0000256" key="3">
    <source>
        <dbReference type="ARBA" id="ARBA00022771"/>
    </source>
</evidence>
<dbReference type="SUPFAM" id="SSF47676">
    <property type="entry name" value="Conserved domain common to transcription factors TFIIS, elongin A, CRSP70"/>
    <property type="match status" value="1"/>
</dbReference>
<dbReference type="Gene3D" id="2.20.25.10">
    <property type="match status" value="1"/>
</dbReference>
<keyword evidence="3 6" id="KW-0863">Zinc-finger</keyword>
<dbReference type="PANTHER" id="PTHR11477">
    <property type="entry name" value="TRANSCRIPTION FACTOR S-II ZINC FINGER DOMAIN-CONTAINING PROTEIN"/>
    <property type="match status" value="1"/>
</dbReference>
<proteinExistence type="predicted"/>
<dbReference type="InterPro" id="IPR036575">
    <property type="entry name" value="TFIIS_cen_dom_sf"/>
</dbReference>
<comment type="subcellular location">
    <subcellularLocation>
        <location evidence="1 7">Nucleus</location>
    </subcellularLocation>
</comment>
<keyword evidence="5 7" id="KW-0539">Nucleus</keyword>
<dbReference type="AlphaFoldDB" id="A0AAD7XHY8"/>
<dbReference type="Gene3D" id="1.20.930.10">
    <property type="entry name" value="Conserved domain common to transcription factors TFIIS, elongin A, CRSP70"/>
    <property type="match status" value="1"/>
</dbReference>
<feature type="domain" description="TFIIS-type" evidence="8">
    <location>
        <begin position="240"/>
        <end position="280"/>
    </location>
</feature>
<name>A0AAD7XHY8_9STRA</name>
<keyword evidence="2" id="KW-0479">Metal-binding</keyword>
<reference evidence="11" key="1">
    <citation type="submission" date="2023-01" db="EMBL/GenBank/DDBJ databases">
        <title>Metagenome sequencing of chrysophaentin producing Chrysophaeum taylorii.</title>
        <authorList>
            <person name="Davison J."/>
            <person name="Bewley C."/>
        </authorList>
    </citation>
    <scope>NUCLEOTIDE SEQUENCE</scope>
    <source>
        <strain evidence="11">NIES-1699</strain>
    </source>
</reference>
<dbReference type="InterPro" id="IPR035441">
    <property type="entry name" value="TFIIS/LEDGF_dom_sf"/>
</dbReference>
<dbReference type="GO" id="GO:0003676">
    <property type="term" value="F:nucleic acid binding"/>
    <property type="evidence" value="ECO:0007669"/>
    <property type="project" value="InterPro"/>
</dbReference>
<evidence type="ECO:0000313" key="11">
    <source>
        <dbReference type="EMBL" id="KAJ8599086.1"/>
    </source>
</evidence>
<evidence type="ECO:0000256" key="1">
    <source>
        <dbReference type="ARBA" id="ARBA00004123"/>
    </source>
</evidence>
<dbReference type="Pfam" id="PF08711">
    <property type="entry name" value="Med26"/>
    <property type="match status" value="1"/>
</dbReference>
<evidence type="ECO:0000259" key="10">
    <source>
        <dbReference type="PROSITE" id="PS51321"/>
    </source>
</evidence>
<accession>A0AAD7XHY8</accession>
<keyword evidence="12" id="KW-1185">Reference proteome</keyword>
<evidence type="ECO:0000256" key="5">
    <source>
        <dbReference type="ARBA" id="ARBA00023242"/>
    </source>
</evidence>
<dbReference type="SUPFAM" id="SSF46942">
    <property type="entry name" value="Elongation factor TFIIS domain 2"/>
    <property type="match status" value="1"/>
</dbReference>
<dbReference type="GO" id="GO:0006351">
    <property type="term" value="P:DNA-templated transcription"/>
    <property type="evidence" value="ECO:0007669"/>
    <property type="project" value="InterPro"/>
</dbReference>
<dbReference type="GO" id="GO:0008270">
    <property type="term" value="F:zinc ion binding"/>
    <property type="evidence" value="ECO:0007669"/>
    <property type="project" value="UniProtKB-KW"/>
</dbReference>
<comment type="caution">
    <text evidence="11">The sequence shown here is derived from an EMBL/GenBank/DDBJ whole genome shotgun (WGS) entry which is preliminary data.</text>
</comment>
<dbReference type="PROSITE" id="PS51319">
    <property type="entry name" value="TFIIS_N"/>
    <property type="match status" value="1"/>
</dbReference>
<dbReference type="PROSITE" id="PS51133">
    <property type="entry name" value="ZF_TFIIS_2"/>
    <property type="match status" value="1"/>
</dbReference>
<dbReference type="InterPro" id="IPR017923">
    <property type="entry name" value="TFIIS_N"/>
</dbReference>
<feature type="domain" description="TFIIS central" evidence="10">
    <location>
        <begin position="107"/>
        <end position="225"/>
    </location>
</feature>
<protein>
    <recommendedName>
        <fullName evidence="13">Transcription elongation factor</fullName>
    </recommendedName>
</protein>
<dbReference type="SMART" id="SM00509">
    <property type="entry name" value="TFS2N"/>
    <property type="match status" value="1"/>
</dbReference>